<evidence type="ECO:0000313" key="1">
    <source>
        <dbReference type="EMBL" id="TBN56017.1"/>
    </source>
</evidence>
<gene>
    <name evidence="1" type="ORF">EYE40_00610</name>
</gene>
<name>A0A4Q9GSE5_9MICO</name>
<organism evidence="1 2">
    <name type="scientific">Glaciihabitans arcticus</name>
    <dbReference type="NCBI Taxonomy" id="2668039"/>
    <lineage>
        <taxon>Bacteria</taxon>
        <taxon>Bacillati</taxon>
        <taxon>Actinomycetota</taxon>
        <taxon>Actinomycetes</taxon>
        <taxon>Micrococcales</taxon>
        <taxon>Microbacteriaceae</taxon>
        <taxon>Glaciihabitans</taxon>
    </lineage>
</organism>
<evidence type="ECO:0000313" key="2">
    <source>
        <dbReference type="Proteomes" id="UP000294194"/>
    </source>
</evidence>
<comment type="caution">
    <text evidence="1">The sequence shown here is derived from an EMBL/GenBank/DDBJ whole genome shotgun (WGS) entry which is preliminary data.</text>
</comment>
<dbReference type="AlphaFoldDB" id="A0A4Q9GSE5"/>
<protein>
    <submittedName>
        <fullName evidence="1">Uncharacterized protein</fullName>
    </submittedName>
</protein>
<dbReference type="EMBL" id="SISG01000001">
    <property type="protein sequence ID" value="TBN56017.1"/>
    <property type="molecule type" value="Genomic_DNA"/>
</dbReference>
<proteinExistence type="predicted"/>
<dbReference type="RefSeq" id="WP_130980128.1">
    <property type="nucleotide sequence ID" value="NZ_SISG01000001.1"/>
</dbReference>
<sequence>MSILGHTAKELATQYADPAWRERYSKISDLLQILGDCIIPNDYAVSGDINSALALSAEGAKMKDRLIRKEHIPAMEAHLMCALTFGHKELFIDVELTDVEKLASAISSQLVERKIRFPYSYGRDIYDAYSVLFEDEKDVLTLDETFRLIDEVPAGVFQYGTFVLGPYGILNSATSRFVHFSRQVPAFHCAQSTCNAVHPIRLTTGYDATINDERKKLHRILDEESDQTADWWGLALEVRDFAGSYYGDHHSGTVVALIGDCLSDTEFSSLLVYLLDSTKGAFREVVKDALGTGSARDMVAKLTRAEMQQIALLAEESWLTQGLDYLVRAGEIHIPKGEIRRPVTNIRRSSGAFNLVPELGHFGVRFVSSDPGFASLRERRLLHKLYLKDDLTDTEELDWQLRGFDSDDLDERLENFFRSTDPRSALRRMVLARKTNMIMACEEVGLEDGEHLSDSDLVETILWKLGFAVHFEDDPHGYFWDLHQRISALTQSSRISGIGESETFRGVASLYFTELEGLLIDSLAFGTWALLTDHTSEFSPFSYDNEHDRLLGLSRLQVAHDLSGNEHENFDFTSDKMDLYSLVRGFGILSKELARLEQDRSASARSAGSFPQFEGKTELKSFVFRSTVPYLDLTDASRVRLREGLSQITNQMISPVEVNQVRNDYSHYRRTSPEIDRMANALDAIGTAVREIENLGLARLLCAPSGFESDAWGRSQHKFSGPRSVEHLFARPSSYDWMGLPGLNQPQYIVRSAGFAEPNEVLRFTQRFESEFSRMWNGYPIRRAATVSIPVGSDEVDNHSENQR</sequence>
<accession>A0A4Q9GSE5</accession>
<reference evidence="2" key="1">
    <citation type="submission" date="2019-02" db="EMBL/GenBank/DDBJ databases">
        <title>Glaciihabitans arcticus sp. nov., a psychrotolerant bacterium isolated from polar soil.</title>
        <authorList>
            <person name="Dahal R.H."/>
        </authorList>
    </citation>
    <scope>NUCLEOTIDE SEQUENCE [LARGE SCALE GENOMIC DNA]</scope>
    <source>
        <strain evidence="2">RP-3-7</strain>
    </source>
</reference>
<keyword evidence="2" id="KW-1185">Reference proteome</keyword>
<dbReference type="Proteomes" id="UP000294194">
    <property type="component" value="Unassembled WGS sequence"/>
</dbReference>